<dbReference type="Proteomes" id="UP000014018">
    <property type="component" value="Unassembled WGS sequence"/>
</dbReference>
<name>A0A9W5PR60_BACCE</name>
<sequence>MVEIFDLVSIERKIYAGYPRRSIYQNLKPYGLGTGFVESLTSYLGRLAYKHNVKPQFIIEDVISSQVRKGGRRKRTYSHRCNTSLNGIHFFIKWFVQGLEYMTCNKNLTPLTMLTFEYILHSKGIFRKTRSWCPDCYNEMFNVHGEVYDPLIWFFEQVNFCPKHNRKLLTKCPYIDCQSIQKTFNRYSNVHCQKCNRWLGTSDANHAKLQVRQEEWQSWINQNIRDLLITAPNIATPSINKVFDVISECFEKQFKCDEDLFYEYMGMELLLLCTNESWRTKIYLDELLRFSYCTGVGLGELFTKDKIDWYDREIRYPV</sequence>
<accession>A0A9W5PR60</accession>
<dbReference type="Pfam" id="PF06527">
    <property type="entry name" value="TniQ"/>
    <property type="match status" value="1"/>
</dbReference>
<evidence type="ECO:0000259" key="1">
    <source>
        <dbReference type="Pfam" id="PF06527"/>
    </source>
</evidence>
<dbReference type="AlphaFoldDB" id="A0A9W5PR60"/>
<dbReference type="RefSeq" id="WP_016110925.1">
    <property type="nucleotide sequence ID" value="NZ_KB976184.1"/>
</dbReference>
<organism evidence="2 3">
    <name type="scientific">Bacillus cereus VD133</name>
    <dbReference type="NCBI Taxonomy" id="1053233"/>
    <lineage>
        <taxon>Bacteria</taxon>
        <taxon>Bacillati</taxon>
        <taxon>Bacillota</taxon>
        <taxon>Bacilli</taxon>
        <taxon>Bacillales</taxon>
        <taxon>Bacillaceae</taxon>
        <taxon>Bacillus</taxon>
        <taxon>Bacillus cereus group</taxon>
    </lineage>
</organism>
<dbReference type="EMBL" id="AHFB01000061">
    <property type="protein sequence ID" value="EOO33238.1"/>
    <property type="molecule type" value="Genomic_DNA"/>
</dbReference>
<proteinExistence type="predicted"/>
<reference evidence="2 3" key="1">
    <citation type="submission" date="2012-12" db="EMBL/GenBank/DDBJ databases">
        <title>The Genome Sequence of Bacillus cereus VD133.</title>
        <authorList>
            <consortium name="The Broad Institute Genome Sequencing Platform"/>
            <consortium name="The Broad Institute Genome Sequencing Center for Infectious Disease"/>
            <person name="Feldgarden M."/>
            <person name="Van der Auwera G.A."/>
            <person name="Mahillon J."/>
            <person name="Duprez V."/>
            <person name="Timmery S."/>
            <person name="Mattelet C."/>
            <person name="Dierick K."/>
            <person name="Sun M."/>
            <person name="Yu Z."/>
            <person name="Zhu L."/>
            <person name="Hu X."/>
            <person name="Shank E.B."/>
            <person name="Swiecicka I."/>
            <person name="Hansen B.M."/>
            <person name="Andrup L."/>
            <person name="Walker B."/>
            <person name="Young S.K."/>
            <person name="Zeng Q."/>
            <person name="Gargeya S."/>
            <person name="Fitzgerald M."/>
            <person name="Haas B."/>
            <person name="Abouelleil A."/>
            <person name="Alvarado L."/>
            <person name="Arachchi H.M."/>
            <person name="Berlin A.M."/>
            <person name="Chapman S.B."/>
            <person name="Dewar J."/>
            <person name="Goldberg J."/>
            <person name="Griggs A."/>
            <person name="Gujja S."/>
            <person name="Hansen M."/>
            <person name="Howarth C."/>
            <person name="Imamovic A."/>
            <person name="Larimer J."/>
            <person name="McCowan C."/>
            <person name="Murphy C."/>
            <person name="Neiman D."/>
            <person name="Pearson M."/>
            <person name="Priest M."/>
            <person name="Roberts A."/>
            <person name="Saif S."/>
            <person name="Shea T."/>
            <person name="Sisk P."/>
            <person name="Sykes S."/>
            <person name="Wortman J."/>
            <person name="Nusbaum C."/>
            <person name="Birren B."/>
        </authorList>
    </citation>
    <scope>NUCLEOTIDE SEQUENCE [LARGE SCALE GENOMIC DNA]</scope>
    <source>
        <strain evidence="2 3">VD133</strain>
    </source>
</reference>
<comment type="caution">
    <text evidence="2">The sequence shown here is derived from an EMBL/GenBank/DDBJ whole genome shotgun (WGS) entry which is preliminary data.</text>
</comment>
<dbReference type="InterPro" id="IPR009492">
    <property type="entry name" value="TniQ"/>
</dbReference>
<gene>
    <name evidence="2" type="ORF">IIU_03350</name>
</gene>
<evidence type="ECO:0000313" key="3">
    <source>
        <dbReference type="Proteomes" id="UP000014018"/>
    </source>
</evidence>
<evidence type="ECO:0000313" key="2">
    <source>
        <dbReference type="EMBL" id="EOO33238.1"/>
    </source>
</evidence>
<protein>
    <recommendedName>
        <fullName evidence="1">TniQ domain-containing protein</fullName>
    </recommendedName>
</protein>
<feature type="domain" description="TniQ" evidence="1">
    <location>
        <begin position="32"/>
        <end position="168"/>
    </location>
</feature>